<protein>
    <submittedName>
        <fullName evidence="1">Uncharacterized protein</fullName>
    </submittedName>
</protein>
<evidence type="ECO:0000313" key="1">
    <source>
        <dbReference type="EMBL" id="GAF79340.1"/>
    </source>
</evidence>
<sequence>MNNKNHHEEILKLEGELLTKAKCFQDFSASLEKEAGKKLDEINLLKRRTKLEHDKLMILLYEKYPEKLSPSDHVHFLEDDQGNLTVVKCHNQHPGDNMNLPGLLRDMFEGE</sequence>
<dbReference type="AlphaFoldDB" id="X0TT74"/>
<dbReference type="EMBL" id="BARS01005829">
    <property type="protein sequence ID" value="GAF79340.1"/>
    <property type="molecule type" value="Genomic_DNA"/>
</dbReference>
<gene>
    <name evidence="1" type="ORF">S01H1_11436</name>
</gene>
<accession>X0TT74</accession>
<proteinExistence type="predicted"/>
<reference evidence="1" key="1">
    <citation type="journal article" date="2014" name="Front. Microbiol.">
        <title>High frequency of phylogenetically diverse reductive dehalogenase-homologous genes in deep subseafloor sedimentary metagenomes.</title>
        <authorList>
            <person name="Kawai M."/>
            <person name="Futagami T."/>
            <person name="Toyoda A."/>
            <person name="Takaki Y."/>
            <person name="Nishi S."/>
            <person name="Hori S."/>
            <person name="Arai W."/>
            <person name="Tsubouchi T."/>
            <person name="Morono Y."/>
            <person name="Uchiyama I."/>
            <person name="Ito T."/>
            <person name="Fujiyama A."/>
            <person name="Inagaki F."/>
            <person name="Takami H."/>
        </authorList>
    </citation>
    <scope>NUCLEOTIDE SEQUENCE</scope>
    <source>
        <strain evidence="1">Expedition CK06-06</strain>
    </source>
</reference>
<comment type="caution">
    <text evidence="1">The sequence shown here is derived from an EMBL/GenBank/DDBJ whole genome shotgun (WGS) entry which is preliminary data.</text>
</comment>
<name>X0TT74_9ZZZZ</name>
<organism evidence="1">
    <name type="scientific">marine sediment metagenome</name>
    <dbReference type="NCBI Taxonomy" id="412755"/>
    <lineage>
        <taxon>unclassified sequences</taxon>
        <taxon>metagenomes</taxon>
        <taxon>ecological metagenomes</taxon>
    </lineage>
</organism>